<dbReference type="AlphaFoldDB" id="A0A0H3C3F4"/>
<protein>
    <submittedName>
        <fullName evidence="1">Uncharacterized protein</fullName>
    </submittedName>
</protein>
<dbReference type="EMBL" id="CP001203">
    <property type="protein sequence ID" value="ACK74396.1"/>
    <property type="molecule type" value="Genomic_DNA"/>
</dbReference>
<organism evidence="1 2">
    <name type="scientific">Borreliella burgdorferi (strain ZS7)</name>
    <name type="common">Borrelia burgdorferi</name>
    <dbReference type="NCBI Taxonomy" id="445985"/>
    <lineage>
        <taxon>Bacteria</taxon>
        <taxon>Pseudomonadati</taxon>
        <taxon>Spirochaetota</taxon>
        <taxon>Spirochaetia</taxon>
        <taxon>Spirochaetales</taxon>
        <taxon>Borreliaceae</taxon>
        <taxon>Borreliella</taxon>
    </lineage>
</organism>
<evidence type="ECO:0000313" key="1">
    <source>
        <dbReference type="EMBL" id="ACK74396.1"/>
    </source>
</evidence>
<proteinExistence type="predicted"/>
<geneLocation type="plasmid" evidence="1 2">
    <name>ZS7_lp28-3</name>
</geneLocation>
<name>A0A0H3C3F4_BORBZ</name>
<reference evidence="1 2" key="1">
    <citation type="journal article" date="2011" name="J. Bacteriol.">
        <title>Whole-genome sequences of thirteen isolates of Borrelia burgdorferi.</title>
        <authorList>
            <person name="Schutzer S.E."/>
            <person name="Fraser-Liggett C.M."/>
            <person name="Casjens S.R."/>
            <person name="Qiu W.G."/>
            <person name="Dunn J.J."/>
            <person name="Mongodin E.F."/>
            <person name="Luft B.J."/>
        </authorList>
    </citation>
    <scope>NUCLEOTIDE SEQUENCE [LARGE SCALE GENOMIC DNA]</scope>
    <source>
        <strain evidence="1 2">ZS7</strain>
        <plasmid evidence="1 2">ZS7_lp28-3</plasmid>
    </source>
</reference>
<accession>A0A0H3C3F4</accession>
<gene>
    <name evidence="1" type="ordered locus">BbuZS7_H20</name>
</gene>
<dbReference type="RefSeq" id="WP_012614973.1">
    <property type="nucleotide sequence ID" value="NC_011781.1"/>
</dbReference>
<evidence type="ECO:0000313" key="2">
    <source>
        <dbReference type="Proteomes" id="UP000006901"/>
    </source>
</evidence>
<dbReference type="HOGENOM" id="CLU_3180866_0_0_12"/>
<dbReference type="Proteomes" id="UP000006901">
    <property type="component" value="Plasmid ZS7_lp28-3"/>
</dbReference>
<keyword evidence="1" id="KW-0614">Plasmid</keyword>
<dbReference type="KEGG" id="bbz:BbuZS7_H20"/>
<sequence>MVGVFIKAKTLEIKSFTSLHKRSSGCHIGSILLTYIAKEDDLAINM</sequence>